<evidence type="ECO:0000313" key="2">
    <source>
        <dbReference type="EMBL" id="VDK76896.1"/>
    </source>
</evidence>
<dbReference type="AlphaFoldDB" id="A0A3P6SPI4"/>
<evidence type="ECO:0000256" key="1">
    <source>
        <dbReference type="SAM" id="Phobius"/>
    </source>
</evidence>
<accession>A0A3P6SPI4</accession>
<feature type="transmembrane region" description="Helical" evidence="1">
    <location>
        <begin position="59"/>
        <end position="79"/>
    </location>
</feature>
<evidence type="ECO:0000313" key="3">
    <source>
        <dbReference type="Proteomes" id="UP000281553"/>
    </source>
</evidence>
<sequence>MRTKAPGAATFPQVVKSRFGTVVHLIMVVNFLLTAVVSLMMIVFNGGTILAATTEDSSFEKLITCIFISIAACVVFIEFGNFHQTLYLVFIFLLLMVATLGLSMFNDSRNFPLVGVMRCFLCQGNWVSGIDLPLDHSSLSFALAALAIFSVPFLYAVCLGLGYVALQSAMNETLSRGCKWTPGKFLAI</sequence>
<proteinExistence type="predicted"/>
<feature type="transmembrane region" description="Helical" evidence="1">
    <location>
        <begin position="86"/>
        <end position="105"/>
    </location>
</feature>
<gene>
    <name evidence="2" type="ORF">DILT_LOCUS2808</name>
</gene>
<feature type="transmembrane region" description="Helical" evidence="1">
    <location>
        <begin position="21"/>
        <end position="44"/>
    </location>
</feature>
<keyword evidence="1" id="KW-1133">Transmembrane helix</keyword>
<dbReference type="Proteomes" id="UP000281553">
    <property type="component" value="Unassembled WGS sequence"/>
</dbReference>
<dbReference type="EMBL" id="UYRU01042650">
    <property type="protein sequence ID" value="VDK76896.1"/>
    <property type="molecule type" value="Genomic_DNA"/>
</dbReference>
<dbReference type="OrthoDB" id="10049971at2759"/>
<name>A0A3P6SPI4_DIBLA</name>
<reference evidence="2 3" key="1">
    <citation type="submission" date="2018-11" db="EMBL/GenBank/DDBJ databases">
        <authorList>
            <consortium name="Pathogen Informatics"/>
        </authorList>
    </citation>
    <scope>NUCLEOTIDE SEQUENCE [LARGE SCALE GENOMIC DNA]</scope>
</reference>
<feature type="transmembrane region" description="Helical" evidence="1">
    <location>
        <begin position="141"/>
        <end position="166"/>
    </location>
</feature>
<keyword evidence="1" id="KW-0812">Transmembrane</keyword>
<organism evidence="2 3">
    <name type="scientific">Dibothriocephalus latus</name>
    <name type="common">Fish tapeworm</name>
    <name type="synonym">Diphyllobothrium latum</name>
    <dbReference type="NCBI Taxonomy" id="60516"/>
    <lineage>
        <taxon>Eukaryota</taxon>
        <taxon>Metazoa</taxon>
        <taxon>Spiralia</taxon>
        <taxon>Lophotrochozoa</taxon>
        <taxon>Platyhelminthes</taxon>
        <taxon>Cestoda</taxon>
        <taxon>Eucestoda</taxon>
        <taxon>Diphyllobothriidea</taxon>
        <taxon>Diphyllobothriidae</taxon>
        <taxon>Dibothriocephalus</taxon>
    </lineage>
</organism>
<protein>
    <submittedName>
        <fullName evidence="2">Uncharacterized protein</fullName>
    </submittedName>
</protein>
<keyword evidence="1" id="KW-0472">Membrane</keyword>
<keyword evidence="3" id="KW-1185">Reference proteome</keyword>